<evidence type="ECO:0008006" key="3">
    <source>
        <dbReference type="Google" id="ProtNLM"/>
    </source>
</evidence>
<organism evidence="1 2">
    <name type="scientific">Rhodobacter ferrooxidans</name>
    <dbReference type="NCBI Taxonomy" id="371731"/>
    <lineage>
        <taxon>Bacteria</taxon>
        <taxon>Pseudomonadati</taxon>
        <taxon>Pseudomonadota</taxon>
        <taxon>Alphaproteobacteria</taxon>
        <taxon>Rhodobacterales</taxon>
        <taxon>Rhodobacter group</taxon>
        <taxon>Rhodobacter</taxon>
    </lineage>
</organism>
<sequence>MTQARKPVYHQDPGGHDTCGPGGCGGSLTVPGSFVLQANNAFKYILNLPIAVWGTDFEAALAQAKQTGGIVMADFSATNCWHCQLLRKTVFDTPYFTFWVQMRSAVRPIILFRHEIANFGLPDALCKKCDVGVQGGTGFPSVIGLNADGSERGRQVGFGNDTLMWQWLAGFESAAALDQSP</sequence>
<reference evidence="1 2" key="1">
    <citation type="submission" date="2009-08" db="EMBL/GenBank/DDBJ databases">
        <title>The draft genome of Rhodobacter sp. SW2.</title>
        <authorList>
            <consortium name="US DOE Joint Genome Institute (JGI-PGF)"/>
            <person name="Lucas S."/>
            <person name="Copeland A."/>
            <person name="Lapidus A."/>
            <person name="Glavina del Rio T."/>
            <person name="Tice H."/>
            <person name="Bruce D."/>
            <person name="Goodwin L."/>
            <person name="Pitluck S."/>
            <person name="Larimer F."/>
            <person name="Land M.L."/>
            <person name="Hauser L."/>
            <person name="Emerson D."/>
        </authorList>
    </citation>
    <scope>NUCLEOTIDE SEQUENCE [LARGE SCALE GENOMIC DNA]</scope>
    <source>
        <strain evidence="1 2">SW2</strain>
    </source>
</reference>
<dbReference type="Proteomes" id="UP000010121">
    <property type="component" value="Unassembled WGS sequence"/>
</dbReference>
<dbReference type="SUPFAM" id="SSF52833">
    <property type="entry name" value="Thioredoxin-like"/>
    <property type="match status" value="1"/>
</dbReference>
<dbReference type="EMBL" id="ACYY01000016">
    <property type="protein sequence ID" value="EEW24627.1"/>
    <property type="molecule type" value="Genomic_DNA"/>
</dbReference>
<evidence type="ECO:0000313" key="1">
    <source>
        <dbReference type="EMBL" id="EEW24627.1"/>
    </source>
</evidence>
<keyword evidence="2" id="KW-1185">Reference proteome</keyword>
<accession>C8S2Y7</accession>
<dbReference type="Gene3D" id="3.40.30.10">
    <property type="entry name" value="Glutaredoxin"/>
    <property type="match status" value="1"/>
</dbReference>
<name>C8S2Y7_9RHOB</name>
<dbReference type="AlphaFoldDB" id="C8S2Y7"/>
<gene>
    <name evidence="1" type="ORF">Rsw2DRAFT_2415</name>
</gene>
<proteinExistence type="predicted"/>
<dbReference type="Pfam" id="PF13899">
    <property type="entry name" value="Thioredoxin_7"/>
    <property type="match status" value="1"/>
</dbReference>
<protein>
    <recommendedName>
        <fullName evidence="3">Thioredoxin domain-containing protein</fullName>
    </recommendedName>
</protein>
<evidence type="ECO:0000313" key="2">
    <source>
        <dbReference type="Proteomes" id="UP000010121"/>
    </source>
</evidence>
<dbReference type="RefSeq" id="WP_008031354.1">
    <property type="nucleotide sequence ID" value="NZ_ACYY01000016.1"/>
</dbReference>
<dbReference type="InterPro" id="IPR036249">
    <property type="entry name" value="Thioredoxin-like_sf"/>
</dbReference>
<comment type="caution">
    <text evidence="1">The sequence shown here is derived from an EMBL/GenBank/DDBJ whole genome shotgun (WGS) entry which is preliminary data.</text>
</comment>
<dbReference type="OrthoDB" id="9811036at2"/>